<dbReference type="InterPro" id="IPR000182">
    <property type="entry name" value="GNAT_dom"/>
</dbReference>
<dbReference type="Gene3D" id="3.40.630.30">
    <property type="match status" value="1"/>
</dbReference>
<proteinExistence type="predicted"/>
<sequence length="168" mass="19769">MNTMNSHHTQNAKTSFSHELSFKCLTTRKEFFQYKVVDFLIPVSHLYPNFHAWLYFTFVRQMNNDSRKVLVVLDGNNVIAATLLKITEEEEKICTFFVDQNFRGQGIGTELMEKSLELFSDKVHISVCSQRLNELNDFLVQKHLFCLDRDVSGYYRPDSVEYFFSKKV</sequence>
<dbReference type="OrthoDB" id="510731at2"/>
<accession>A0A1I0AT02</accession>
<dbReference type="AlphaFoldDB" id="A0A1I0AT02"/>
<dbReference type="RefSeq" id="WP_093318367.1">
    <property type="nucleotide sequence ID" value="NZ_FOHV01000006.1"/>
</dbReference>
<dbReference type="Proteomes" id="UP000242642">
    <property type="component" value="Unassembled WGS sequence"/>
</dbReference>
<evidence type="ECO:0000313" key="3">
    <source>
        <dbReference type="Proteomes" id="UP000242642"/>
    </source>
</evidence>
<dbReference type="GO" id="GO:0016747">
    <property type="term" value="F:acyltransferase activity, transferring groups other than amino-acyl groups"/>
    <property type="evidence" value="ECO:0007669"/>
    <property type="project" value="InterPro"/>
</dbReference>
<dbReference type="PROSITE" id="PS51186">
    <property type="entry name" value="GNAT"/>
    <property type="match status" value="1"/>
</dbReference>
<dbReference type="STRING" id="1123402.SAMN02583745_01049"/>
<feature type="domain" description="N-acetyltransferase" evidence="1">
    <location>
        <begin position="29"/>
        <end position="168"/>
    </location>
</feature>
<name>A0A1I0AT02_9GAMM</name>
<dbReference type="InterPro" id="IPR016181">
    <property type="entry name" value="Acyl_CoA_acyltransferase"/>
</dbReference>
<reference evidence="3" key="1">
    <citation type="submission" date="2016-10" db="EMBL/GenBank/DDBJ databases">
        <authorList>
            <person name="Varghese N."/>
            <person name="Submissions S."/>
        </authorList>
    </citation>
    <scope>NUCLEOTIDE SEQUENCE [LARGE SCALE GENOMIC DNA]</scope>
    <source>
        <strain evidence="3">DSM 18579</strain>
    </source>
</reference>
<organism evidence="2 3">
    <name type="scientific">Thorsellia anophelis DSM 18579</name>
    <dbReference type="NCBI Taxonomy" id="1123402"/>
    <lineage>
        <taxon>Bacteria</taxon>
        <taxon>Pseudomonadati</taxon>
        <taxon>Pseudomonadota</taxon>
        <taxon>Gammaproteobacteria</taxon>
        <taxon>Enterobacterales</taxon>
        <taxon>Thorselliaceae</taxon>
        <taxon>Thorsellia</taxon>
    </lineage>
</organism>
<dbReference type="EMBL" id="FOHV01000006">
    <property type="protein sequence ID" value="SES97473.1"/>
    <property type="molecule type" value="Genomic_DNA"/>
</dbReference>
<evidence type="ECO:0000313" key="2">
    <source>
        <dbReference type="EMBL" id="SES97473.1"/>
    </source>
</evidence>
<evidence type="ECO:0000259" key="1">
    <source>
        <dbReference type="PROSITE" id="PS51186"/>
    </source>
</evidence>
<keyword evidence="2" id="KW-0808">Transferase</keyword>
<keyword evidence="3" id="KW-1185">Reference proteome</keyword>
<dbReference type="Pfam" id="PF13673">
    <property type="entry name" value="Acetyltransf_10"/>
    <property type="match status" value="1"/>
</dbReference>
<dbReference type="CDD" id="cd04301">
    <property type="entry name" value="NAT_SF"/>
    <property type="match status" value="1"/>
</dbReference>
<gene>
    <name evidence="2" type="ORF">SAMN02583745_01049</name>
</gene>
<dbReference type="SUPFAM" id="SSF55729">
    <property type="entry name" value="Acyl-CoA N-acyltransferases (Nat)"/>
    <property type="match status" value="1"/>
</dbReference>
<protein>
    <submittedName>
        <fullName evidence="2">Acetyltransferase (GNAT) domain-containing protein</fullName>
    </submittedName>
</protein>